<evidence type="ECO:0000313" key="2">
    <source>
        <dbReference type="Proteomes" id="UP000441754"/>
    </source>
</evidence>
<dbReference type="AlphaFoldDB" id="A0A7K0EVB5"/>
<comment type="caution">
    <text evidence="1">The sequence shown here is derived from an EMBL/GenBank/DDBJ whole genome shotgun (WGS) entry which is preliminary data.</text>
</comment>
<proteinExistence type="predicted"/>
<dbReference type="OrthoDB" id="939896at2"/>
<name>A0A7K0EVB5_9BACT</name>
<dbReference type="RefSeq" id="WP_154179122.1">
    <property type="nucleotide sequence ID" value="NZ_WJXZ01000018.1"/>
</dbReference>
<dbReference type="Proteomes" id="UP000441754">
    <property type="component" value="Unassembled WGS sequence"/>
</dbReference>
<evidence type="ECO:0000313" key="1">
    <source>
        <dbReference type="EMBL" id="MRS65750.1"/>
    </source>
</evidence>
<accession>A0A7K0EVB5</accession>
<protein>
    <submittedName>
        <fullName evidence="1">DUF4843 domain-containing protein</fullName>
    </submittedName>
</protein>
<dbReference type="SUPFAM" id="SSF141072">
    <property type="entry name" value="CalX-like"/>
    <property type="match status" value="1"/>
</dbReference>
<dbReference type="Gene3D" id="2.60.40.2030">
    <property type="match status" value="1"/>
</dbReference>
<organism evidence="1 2">
    <name type="scientific">Larkinella terrae</name>
    <dbReference type="NCBI Taxonomy" id="2025311"/>
    <lineage>
        <taxon>Bacteria</taxon>
        <taxon>Pseudomonadati</taxon>
        <taxon>Bacteroidota</taxon>
        <taxon>Cytophagia</taxon>
        <taxon>Cytophagales</taxon>
        <taxon>Spirosomataceae</taxon>
        <taxon>Larkinella</taxon>
    </lineage>
</organism>
<keyword evidence="2" id="KW-1185">Reference proteome</keyword>
<dbReference type="InterPro" id="IPR038081">
    <property type="entry name" value="CalX-like_sf"/>
</dbReference>
<dbReference type="EMBL" id="WJXZ01000018">
    <property type="protein sequence ID" value="MRS65750.1"/>
    <property type="molecule type" value="Genomic_DNA"/>
</dbReference>
<gene>
    <name evidence="1" type="ORF">GJJ30_30970</name>
</gene>
<dbReference type="PROSITE" id="PS51257">
    <property type="entry name" value="PROKAR_LIPOPROTEIN"/>
    <property type="match status" value="1"/>
</dbReference>
<reference evidence="1 2" key="1">
    <citation type="journal article" date="2018" name="Antonie Van Leeuwenhoek">
        <title>Larkinella terrae sp. nov., isolated from soil on Jeju Island, South Korea.</title>
        <authorList>
            <person name="Ten L.N."/>
            <person name="Jeon J."/>
            <person name="Park S.J."/>
            <person name="Park S."/>
            <person name="Lee S.Y."/>
            <person name="Kim M.K."/>
            <person name="Jung H.Y."/>
        </authorList>
    </citation>
    <scope>NUCLEOTIDE SEQUENCE [LARGE SCALE GENOMIC DNA]</scope>
    <source>
        <strain evidence="1 2">KCTC 52001</strain>
    </source>
</reference>
<sequence length="290" mass="31548">MMTIYKKLLVGLVALLLGWVVVACEKGDIDRTFEGPYFVRFTDTTLTYKESYSQPITIRVHNAGPQLNEAITINYTVSGTAREGKDYAFQSTKGTVTIPAKQSFGEIKLKLINNANNILESQTVVLTLTSVTPNSLKVGFGNEGALGKRMTFIIQDDCLFSGSYAGVRQNGAYVNLLGITPASATVSGIDISSLDCKTYTIANWNIGLEDIFGFSAIKPKFTFIDNGDNSLTIPVQSSPDLGGDTLTGSGSWNPQNRQISLNLRWKSVFTNSAGKDTTLTITFPFTYTPQ</sequence>